<feature type="domain" description="CBM20" evidence="3">
    <location>
        <begin position="24"/>
        <end position="131"/>
    </location>
</feature>
<feature type="region of interest" description="Disordered" evidence="2">
    <location>
        <begin position="708"/>
        <end position="797"/>
    </location>
</feature>
<sequence length="888" mass="100984">RWLKRIRFFRPKTIHMAYKEEPPKIASDGVEVRFEVEKKTNHGEEVFVCGGTDALGNWDVRHARPLCCETTYPYWRAVIHFDSAEAGKTIAYKYLVQSSSQEPKWEDSPNRSLHLLELPRYRLQRLGTYLSPGEEGPEQDKTEEEDKAGIAVPGSFFGIAGKAASQSWVNKSFIDFEQKLHHIQDLAEKTQEQQKRLQSDYDNLLQKQLQTKELENLQRRQDSMDKHSEQSARELEELQRRQDSMDKEQSDRLQKLEEEVAKDVSQVRRQLHDLRTQRTGTSVKTQVAPPEALYKVKLEELLKETGLKQRLSKLESNNELSRIRFRLMSLEQRFHHAGTLQQKLGESHGVQSVKGRSVPLSTGQTLGRTLGRTCSPARNHAASCNGIMEHCPQLEALQQQMEGTTQAQASLQAQVAGEFAMYSQKIESLEAACAKHGREMAEAHTSFSEQQKFQDGTVQLIQDEVRYVQVIARKIDRVDCKADDLSTRMAAQKREFEGAHKSLKAQLESQAATVQEIQDEVSHAQEFAKKVDSKADELSTRFQRVDCVVQKIQDEVCQVQEIARKVDRVDCKADDLSTRVAAQKEEFEGAHNSLKAQLESQYIKAQKIEDDMDHIWMAVEKFQVAWHQSDQVAKELEAAKKRLDEQEKKQKELCQAKRLLGNLRTQLNALDELRAELTAMKATGNHEGVLPIEPMTKDKFEVIRPGSSFSQVRQPGLGQLPERQLPRDSSQRLPEKPLGSERPVPQPDPQPAPEPAPQPAPEPAPDPPAPLAPQAASSGAQVFSRPPPPEDPTSRRLTEEVELDLLKAQDERLSVEKRSTLLKKVQLKLHPDKGGTDDAQIWLTDWLREHLDWYFEPHNPPEELKKKYAPEADECVLLTSPWPKPGSL</sequence>
<feature type="coiled-coil region" evidence="1">
    <location>
        <begin position="629"/>
        <end position="683"/>
    </location>
</feature>
<organism evidence="4 5">
    <name type="scientific">Durusdinium trenchii</name>
    <dbReference type="NCBI Taxonomy" id="1381693"/>
    <lineage>
        <taxon>Eukaryota</taxon>
        <taxon>Sar</taxon>
        <taxon>Alveolata</taxon>
        <taxon>Dinophyceae</taxon>
        <taxon>Suessiales</taxon>
        <taxon>Symbiodiniaceae</taxon>
        <taxon>Durusdinium</taxon>
    </lineage>
</organism>
<accession>A0ABP0M6C6</accession>
<proteinExistence type="predicted"/>
<feature type="non-terminal residue" evidence="4">
    <location>
        <position position="1"/>
    </location>
</feature>
<gene>
    <name evidence="4" type="ORF">SCF082_LOCUS26213</name>
</gene>
<dbReference type="SUPFAM" id="SSF49452">
    <property type="entry name" value="Starch-binding domain-like"/>
    <property type="match status" value="1"/>
</dbReference>
<feature type="compositionally biased region" description="Pro residues" evidence="2">
    <location>
        <begin position="744"/>
        <end position="771"/>
    </location>
</feature>
<protein>
    <recommendedName>
        <fullName evidence="3">CBM20 domain-containing protein</fullName>
    </recommendedName>
</protein>
<dbReference type="SMART" id="SM01065">
    <property type="entry name" value="CBM_2"/>
    <property type="match status" value="1"/>
</dbReference>
<dbReference type="InterPro" id="IPR013783">
    <property type="entry name" value="Ig-like_fold"/>
</dbReference>
<dbReference type="InterPro" id="IPR002044">
    <property type="entry name" value="CBM20"/>
</dbReference>
<feature type="coiled-coil region" evidence="1">
    <location>
        <begin position="475"/>
        <end position="520"/>
    </location>
</feature>
<keyword evidence="5" id="KW-1185">Reference proteome</keyword>
<evidence type="ECO:0000256" key="2">
    <source>
        <dbReference type="SAM" id="MobiDB-lite"/>
    </source>
</evidence>
<dbReference type="InterPro" id="IPR013784">
    <property type="entry name" value="Carb-bd-like_fold"/>
</dbReference>
<dbReference type="Gene3D" id="2.60.40.10">
    <property type="entry name" value="Immunoglobulins"/>
    <property type="match status" value="1"/>
</dbReference>
<feature type="region of interest" description="Disordered" evidence="2">
    <location>
        <begin position="218"/>
        <end position="252"/>
    </location>
</feature>
<keyword evidence="1" id="KW-0175">Coiled coil</keyword>
<feature type="region of interest" description="Disordered" evidence="2">
    <location>
        <begin position="345"/>
        <end position="364"/>
    </location>
</feature>
<dbReference type="Proteomes" id="UP001642464">
    <property type="component" value="Unassembled WGS sequence"/>
</dbReference>
<dbReference type="PANTHER" id="PTHR32518:SF3">
    <property type="entry name" value="4-ALPHA-GLUCANOTRANSFERASE"/>
    <property type="match status" value="1"/>
</dbReference>
<dbReference type="Pfam" id="PF00686">
    <property type="entry name" value="CBM_20"/>
    <property type="match status" value="1"/>
</dbReference>
<name>A0ABP0M6C6_9DINO</name>
<reference evidence="4 5" key="1">
    <citation type="submission" date="2024-02" db="EMBL/GenBank/DDBJ databases">
        <authorList>
            <person name="Chen Y."/>
            <person name="Shah S."/>
            <person name="Dougan E. K."/>
            <person name="Thang M."/>
            <person name="Chan C."/>
        </authorList>
    </citation>
    <scope>NUCLEOTIDE SEQUENCE [LARGE SCALE GENOMIC DNA]</scope>
</reference>
<dbReference type="CDD" id="cd05467">
    <property type="entry name" value="CBM20"/>
    <property type="match status" value="1"/>
</dbReference>
<evidence type="ECO:0000259" key="3">
    <source>
        <dbReference type="PROSITE" id="PS51166"/>
    </source>
</evidence>
<dbReference type="PANTHER" id="PTHR32518">
    <property type="match status" value="1"/>
</dbReference>
<feature type="compositionally biased region" description="Basic and acidic residues" evidence="2">
    <location>
        <begin position="724"/>
        <end position="739"/>
    </location>
</feature>
<dbReference type="EMBL" id="CAXAMM010019879">
    <property type="protein sequence ID" value="CAK9046623.1"/>
    <property type="molecule type" value="Genomic_DNA"/>
</dbReference>
<comment type="caution">
    <text evidence="4">The sequence shown here is derived from an EMBL/GenBank/DDBJ whole genome shotgun (WGS) entry which is preliminary data.</text>
</comment>
<dbReference type="PROSITE" id="PS51166">
    <property type="entry name" value="CBM20"/>
    <property type="match status" value="1"/>
</dbReference>
<evidence type="ECO:0000313" key="4">
    <source>
        <dbReference type="EMBL" id="CAK9046623.1"/>
    </source>
</evidence>
<evidence type="ECO:0000313" key="5">
    <source>
        <dbReference type="Proteomes" id="UP001642464"/>
    </source>
</evidence>
<evidence type="ECO:0000256" key="1">
    <source>
        <dbReference type="SAM" id="Coils"/>
    </source>
</evidence>